<dbReference type="SMART" id="SM00332">
    <property type="entry name" value="PP2Cc"/>
    <property type="match status" value="1"/>
</dbReference>
<dbReference type="PANTHER" id="PTHR47992">
    <property type="entry name" value="PROTEIN PHOSPHATASE"/>
    <property type="match status" value="1"/>
</dbReference>
<sequence length="274" mass="30034">MSLKGKIQLHGQTDIGSVRDHNEDAIGCDENIALAVLADGMGGHRGGEMASAITVSTVLEYILNKAKGIKTGETDEKTGYSSESLVIHEAVTLANKNVHDSSEANAQYRGMGTTVVVAMFYDNRFTVAHVGDSRLYRYRDGELEQITRDHSLMQELIDRGFYTPEQARNSLNKNLVTRAIGIDANVQIDIQEDVAMVDDIYLLCSDGVTDMIEDKLIKSAIMTNSDDLEQAASEIIKLANKHGGKDNISALLVKPVKSFPAKNGLFSRFFDLFS</sequence>
<dbReference type="EMBL" id="UOFE01000046">
    <property type="protein sequence ID" value="VAW55055.1"/>
    <property type="molecule type" value="Genomic_DNA"/>
</dbReference>
<dbReference type="InterPro" id="IPR036457">
    <property type="entry name" value="PPM-type-like_dom_sf"/>
</dbReference>
<organism evidence="2">
    <name type="scientific">hydrothermal vent metagenome</name>
    <dbReference type="NCBI Taxonomy" id="652676"/>
    <lineage>
        <taxon>unclassified sequences</taxon>
        <taxon>metagenomes</taxon>
        <taxon>ecological metagenomes</taxon>
    </lineage>
</organism>
<dbReference type="Gene3D" id="3.60.40.10">
    <property type="entry name" value="PPM-type phosphatase domain"/>
    <property type="match status" value="1"/>
</dbReference>
<dbReference type="InterPro" id="IPR001932">
    <property type="entry name" value="PPM-type_phosphatase-like_dom"/>
</dbReference>
<reference evidence="2" key="1">
    <citation type="submission" date="2018-06" db="EMBL/GenBank/DDBJ databases">
        <authorList>
            <person name="Zhirakovskaya E."/>
        </authorList>
    </citation>
    <scope>NUCLEOTIDE SEQUENCE</scope>
</reference>
<dbReference type="SUPFAM" id="SSF81606">
    <property type="entry name" value="PP2C-like"/>
    <property type="match status" value="1"/>
</dbReference>
<feature type="domain" description="PPM-type phosphatase" evidence="1">
    <location>
        <begin position="9"/>
        <end position="255"/>
    </location>
</feature>
<gene>
    <name evidence="2" type="ORF">MNBD_GAMMA05-226</name>
</gene>
<dbReference type="InterPro" id="IPR015655">
    <property type="entry name" value="PP2C"/>
</dbReference>
<evidence type="ECO:0000259" key="1">
    <source>
        <dbReference type="PROSITE" id="PS51746"/>
    </source>
</evidence>
<dbReference type="SMART" id="SM00331">
    <property type="entry name" value="PP2C_SIG"/>
    <property type="match status" value="1"/>
</dbReference>
<dbReference type="GO" id="GO:0004722">
    <property type="term" value="F:protein serine/threonine phosphatase activity"/>
    <property type="evidence" value="ECO:0007669"/>
    <property type="project" value="InterPro"/>
</dbReference>
<dbReference type="NCBIfam" id="NF033484">
    <property type="entry name" value="Stp1_PP2C_phos"/>
    <property type="match status" value="1"/>
</dbReference>
<evidence type="ECO:0000313" key="2">
    <source>
        <dbReference type="EMBL" id="VAW55055.1"/>
    </source>
</evidence>
<accession>A0A3B0WGT9</accession>
<protein>
    <submittedName>
        <fullName evidence="2">Protein serine/threonine phosphatase PrpC, regulation of stationary phase</fullName>
    </submittedName>
</protein>
<proteinExistence type="predicted"/>
<dbReference type="AlphaFoldDB" id="A0A3B0WGT9"/>
<dbReference type="Pfam" id="PF13672">
    <property type="entry name" value="PP2C_2"/>
    <property type="match status" value="1"/>
</dbReference>
<dbReference type="CDD" id="cd00143">
    <property type="entry name" value="PP2Cc"/>
    <property type="match status" value="1"/>
</dbReference>
<dbReference type="PROSITE" id="PS51746">
    <property type="entry name" value="PPM_2"/>
    <property type="match status" value="1"/>
</dbReference>
<name>A0A3B0WGT9_9ZZZZ</name>